<accession>A0A1C6RE07</accession>
<sequence>MARRRNSAVRQALILAFAAGALSGVASTLTLRRRRVGGIRSEDVHGPLMGDVAGPLGETTVPPLGGRIDAPPQGAVGIPATNNG</sequence>
<dbReference type="STRING" id="47866.GA0074694_1190"/>
<dbReference type="Proteomes" id="UP000198906">
    <property type="component" value="Unassembled WGS sequence"/>
</dbReference>
<keyword evidence="3" id="KW-1185">Reference proteome</keyword>
<name>A0A1C6RE07_9ACTN</name>
<evidence type="ECO:0000256" key="1">
    <source>
        <dbReference type="SAM" id="MobiDB-lite"/>
    </source>
</evidence>
<evidence type="ECO:0000313" key="3">
    <source>
        <dbReference type="Proteomes" id="UP000198906"/>
    </source>
</evidence>
<evidence type="ECO:0000313" key="2">
    <source>
        <dbReference type="EMBL" id="SCL15392.1"/>
    </source>
</evidence>
<organism evidence="2 3">
    <name type="scientific">Micromonospora inyonensis</name>
    <dbReference type="NCBI Taxonomy" id="47866"/>
    <lineage>
        <taxon>Bacteria</taxon>
        <taxon>Bacillati</taxon>
        <taxon>Actinomycetota</taxon>
        <taxon>Actinomycetes</taxon>
        <taxon>Micromonosporales</taxon>
        <taxon>Micromonosporaceae</taxon>
        <taxon>Micromonospora</taxon>
    </lineage>
</organism>
<feature type="region of interest" description="Disordered" evidence="1">
    <location>
        <begin position="42"/>
        <end position="84"/>
    </location>
</feature>
<dbReference type="AlphaFoldDB" id="A0A1C6RE07"/>
<proteinExistence type="predicted"/>
<reference evidence="3" key="1">
    <citation type="submission" date="2016-06" db="EMBL/GenBank/DDBJ databases">
        <authorList>
            <person name="Varghese N."/>
        </authorList>
    </citation>
    <scope>NUCLEOTIDE SEQUENCE [LARGE SCALE GENOMIC DNA]</scope>
    <source>
        <strain evidence="3">DSM 46123</strain>
    </source>
</reference>
<gene>
    <name evidence="2" type="ORF">GA0074694_1190</name>
</gene>
<dbReference type="RefSeq" id="WP_141713982.1">
    <property type="nucleotide sequence ID" value="NZ_FMHU01000001.1"/>
</dbReference>
<protein>
    <submittedName>
        <fullName evidence="2">Uncharacterized protein</fullName>
    </submittedName>
</protein>
<dbReference type="EMBL" id="FMHU01000001">
    <property type="protein sequence ID" value="SCL15392.1"/>
    <property type="molecule type" value="Genomic_DNA"/>
</dbReference>